<evidence type="ECO:0000313" key="3">
    <source>
        <dbReference type="Proteomes" id="UP001454036"/>
    </source>
</evidence>
<dbReference type="AlphaFoldDB" id="A0AAV3PW01"/>
<reference evidence="2 3" key="1">
    <citation type="submission" date="2024-01" db="EMBL/GenBank/DDBJ databases">
        <title>The complete chloroplast genome sequence of Lithospermum erythrorhizon: insights into the phylogenetic relationship among Boraginaceae species and the maternal lineages of purple gromwells.</title>
        <authorList>
            <person name="Okada T."/>
            <person name="Watanabe K."/>
        </authorList>
    </citation>
    <scope>NUCLEOTIDE SEQUENCE [LARGE SCALE GENOMIC DNA]</scope>
</reference>
<organism evidence="2 3">
    <name type="scientific">Lithospermum erythrorhizon</name>
    <name type="common">Purple gromwell</name>
    <name type="synonym">Lithospermum officinale var. erythrorhizon</name>
    <dbReference type="NCBI Taxonomy" id="34254"/>
    <lineage>
        <taxon>Eukaryota</taxon>
        <taxon>Viridiplantae</taxon>
        <taxon>Streptophyta</taxon>
        <taxon>Embryophyta</taxon>
        <taxon>Tracheophyta</taxon>
        <taxon>Spermatophyta</taxon>
        <taxon>Magnoliopsida</taxon>
        <taxon>eudicotyledons</taxon>
        <taxon>Gunneridae</taxon>
        <taxon>Pentapetalae</taxon>
        <taxon>asterids</taxon>
        <taxon>lamiids</taxon>
        <taxon>Boraginales</taxon>
        <taxon>Boraginaceae</taxon>
        <taxon>Boraginoideae</taxon>
        <taxon>Lithospermeae</taxon>
        <taxon>Lithospermum</taxon>
    </lineage>
</organism>
<dbReference type="Proteomes" id="UP001454036">
    <property type="component" value="Unassembled WGS sequence"/>
</dbReference>
<keyword evidence="3" id="KW-1185">Reference proteome</keyword>
<sequence length="95" mass="10822">MGHNVDDCNRDFEKEQGKGPQAPYVHRRRKYRRVVNPTKAVQPKGVVNDVKKKGTLDPVLVGHATSSSDTKESDLAPPTFRRGHVVEKWIKKLYK</sequence>
<feature type="region of interest" description="Disordered" evidence="1">
    <location>
        <begin position="1"/>
        <end position="27"/>
    </location>
</feature>
<name>A0AAV3PW01_LITER</name>
<feature type="compositionally biased region" description="Basic and acidic residues" evidence="1">
    <location>
        <begin position="1"/>
        <end position="17"/>
    </location>
</feature>
<evidence type="ECO:0000313" key="2">
    <source>
        <dbReference type="EMBL" id="GAA0155291.1"/>
    </source>
</evidence>
<dbReference type="EMBL" id="BAABME010002587">
    <property type="protein sequence ID" value="GAA0155291.1"/>
    <property type="molecule type" value="Genomic_DNA"/>
</dbReference>
<protein>
    <submittedName>
        <fullName evidence="2">Uncharacterized protein</fullName>
    </submittedName>
</protein>
<proteinExistence type="predicted"/>
<comment type="caution">
    <text evidence="2">The sequence shown here is derived from an EMBL/GenBank/DDBJ whole genome shotgun (WGS) entry which is preliminary data.</text>
</comment>
<gene>
    <name evidence="2" type="ORF">LIER_13052</name>
</gene>
<accession>A0AAV3PW01</accession>
<evidence type="ECO:0000256" key="1">
    <source>
        <dbReference type="SAM" id="MobiDB-lite"/>
    </source>
</evidence>